<organism evidence="4 5">
    <name type="scientific">Berkelbacteria bacterium GW2011_GWA2_35_9</name>
    <dbReference type="NCBI Taxonomy" id="1618333"/>
    <lineage>
        <taxon>Bacteria</taxon>
        <taxon>Candidatus Berkelbacteria</taxon>
    </lineage>
</organism>
<evidence type="ECO:0000259" key="2">
    <source>
        <dbReference type="Pfam" id="PF02481"/>
    </source>
</evidence>
<protein>
    <submittedName>
        <fullName evidence="4">Uncharacterized protein</fullName>
    </submittedName>
</protein>
<comment type="similarity">
    <text evidence="1">Belongs to the DprA/Smf family.</text>
</comment>
<feature type="domain" description="Smf/DprA SLOG" evidence="2">
    <location>
        <begin position="79"/>
        <end position="287"/>
    </location>
</feature>
<dbReference type="Pfam" id="PF17782">
    <property type="entry name" value="WHD_DprA"/>
    <property type="match status" value="1"/>
</dbReference>
<dbReference type="Gene3D" id="1.10.10.10">
    <property type="entry name" value="Winged helix-like DNA-binding domain superfamily/Winged helix DNA-binding domain"/>
    <property type="match status" value="1"/>
</dbReference>
<dbReference type="PANTHER" id="PTHR43022:SF1">
    <property type="entry name" value="PROTEIN SMF"/>
    <property type="match status" value="1"/>
</dbReference>
<dbReference type="PANTHER" id="PTHR43022">
    <property type="entry name" value="PROTEIN SMF"/>
    <property type="match status" value="1"/>
</dbReference>
<gene>
    <name evidence="4" type="ORF">UR93_C0023G0008</name>
</gene>
<feature type="domain" description="DprA winged helix" evidence="3">
    <location>
        <begin position="305"/>
        <end position="354"/>
    </location>
</feature>
<reference evidence="4 5" key="1">
    <citation type="journal article" date="2015" name="Nature">
        <title>rRNA introns, odd ribosomes, and small enigmatic genomes across a large radiation of phyla.</title>
        <authorList>
            <person name="Brown C.T."/>
            <person name="Hug L.A."/>
            <person name="Thomas B.C."/>
            <person name="Sharon I."/>
            <person name="Castelle C.J."/>
            <person name="Singh A."/>
            <person name="Wilkins M.J."/>
            <person name="Williams K.H."/>
            <person name="Banfield J.F."/>
        </authorList>
    </citation>
    <scope>NUCLEOTIDE SEQUENCE [LARGE SCALE GENOMIC DNA]</scope>
</reference>
<dbReference type="AlphaFoldDB" id="A0A0G0D1A1"/>
<accession>A0A0G0D1A1</accession>
<comment type="caution">
    <text evidence="4">The sequence shown here is derived from an EMBL/GenBank/DDBJ whole genome shotgun (WGS) entry which is preliminary data.</text>
</comment>
<proteinExistence type="inferred from homology"/>
<dbReference type="Proteomes" id="UP000034316">
    <property type="component" value="Unassembled WGS sequence"/>
</dbReference>
<dbReference type="PATRIC" id="fig|1618333.3.peg.558"/>
<evidence type="ECO:0000256" key="1">
    <source>
        <dbReference type="ARBA" id="ARBA00006525"/>
    </source>
</evidence>
<dbReference type="NCBIfam" id="TIGR00732">
    <property type="entry name" value="dprA"/>
    <property type="match status" value="1"/>
</dbReference>
<dbReference type="InterPro" id="IPR036388">
    <property type="entry name" value="WH-like_DNA-bd_sf"/>
</dbReference>
<dbReference type="InterPro" id="IPR057666">
    <property type="entry name" value="DrpA_SLOG"/>
</dbReference>
<dbReference type="Pfam" id="PF02481">
    <property type="entry name" value="DNA_processg_A"/>
    <property type="match status" value="1"/>
</dbReference>
<dbReference type="EMBL" id="LBRB01000023">
    <property type="protein sequence ID" value="KKP88054.1"/>
    <property type="molecule type" value="Genomic_DNA"/>
</dbReference>
<dbReference type="GO" id="GO:0009294">
    <property type="term" value="P:DNA-mediated transformation"/>
    <property type="evidence" value="ECO:0007669"/>
    <property type="project" value="InterPro"/>
</dbReference>
<dbReference type="STRING" id="1618333.UR93_C0023G0008"/>
<evidence type="ECO:0000313" key="5">
    <source>
        <dbReference type="Proteomes" id="UP000034316"/>
    </source>
</evidence>
<dbReference type="InterPro" id="IPR041614">
    <property type="entry name" value="DprA_WH"/>
</dbReference>
<dbReference type="SUPFAM" id="SSF102405">
    <property type="entry name" value="MCP/YpsA-like"/>
    <property type="match status" value="1"/>
</dbReference>
<evidence type="ECO:0000313" key="4">
    <source>
        <dbReference type="EMBL" id="KKP88054.1"/>
    </source>
</evidence>
<sequence length="360" mass="39930">MQLSRKRYLHCFNLHPKIGAKTLQKIDLRIDDFETLWSGKLAFNQIKLNEIIRSLIKEVINQFSPDEEKLKLDKRGINLAYYKDKNYPLLLKEIPDYPPIIYYLGEIDNLLVNIAVVGSRKYSAYGRMATEKIASDLVGAGVNIVSGLALGIDAIAHNEAVKRNRPTWAVLGCGVDNIYPSSHMQLAKKIIASKGAIISEFPPGTPSFSYNFPIRNRIIAGLSIATLITEGMAKSGSLITARCALDYNREVLTIPHSIFSAGGEGPHNLIKLGARLIISADDILSELNIEKKTKQQKAKVELCETPLEQDIVKALKNENCHINELLKKVKCDLSTLSSTLTMLEIKGMIKNIGGNIFTIV</sequence>
<evidence type="ECO:0000259" key="3">
    <source>
        <dbReference type="Pfam" id="PF17782"/>
    </source>
</evidence>
<dbReference type="Gene3D" id="3.40.50.450">
    <property type="match status" value="1"/>
</dbReference>
<dbReference type="InterPro" id="IPR003488">
    <property type="entry name" value="DprA"/>
</dbReference>
<name>A0A0G0D1A1_9BACT</name>